<dbReference type="Proteomes" id="UP001501337">
    <property type="component" value="Unassembled WGS sequence"/>
</dbReference>
<dbReference type="InterPro" id="IPR053378">
    <property type="entry name" value="Prenyl_diphosphate_synthase"/>
</dbReference>
<dbReference type="CDD" id="cd00685">
    <property type="entry name" value="Trans_IPPS_HT"/>
    <property type="match status" value="1"/>
</dbReference>
<accession>A0ABP7NGH9</accession>
<dbReference type="InterPro" id="IPR008949">
    <property type="entry name" value="Isoprenoid_synthase_dom_sf"/>
</dbReference>
<evidence type="ECO:0000313" key="8">
    <source>
        <dbReference type="EMBL" id="GAA3945320.1"/>
    </source>
</evidence>
<keyword evidence="3 7" id="KW-0808">Transferase</keyword>
<name>A0ABP7NGH9_9GAMM</name>
<evidence type="ECO:0000256" key="7">
    <source>
        <dbReference type="RuleBase" id="RU004466"/>
    </source>
</evidence>
<comment type="cofactor">
    <cofactor evidence="1">
        <name>Mg(2+)</name>
        <dbReference type="ChEBI" id="CHEBI:18420"/>
    </cofactor>
</comment>
<proteinExistence type="inferred from homology"/>
<dbReference type="EMBL" id="BAABBO010000001">
    <property type="protein sequence ID" value="GAA3945320.1"/>
    <property type="molecule type" value="Genomic_DNA"/>
</dbReference>
<evidence type="ECO:0000256" key="4">
    <source>
        <dbReference type="ARBA" id="ARBA00022723"/>
    </source>
</evidence>
<dbReference type="PANTHER" id="PTHR43281">
    <property type="entry name" value="FARNESYL DIPHOSPHATE SYNTHASE"/>
    <property type="match status" value="1"/>
</dbReference>
<evidence type="ECO:0000256" key="3">
    <source>
        <dbReference type="ARBA" id="ARBA00022679"/>
    </source>
</evidence>
<gene>
    <name evidence="8" type="primary">ispA</name>
    <name evidence="8" type="ORF">GCM10022278_00650</name>
</gene>
<reference evidence="9" key="1">
    <citation type="journal article" date="2019" name="Int. J. Syst. Evol. Microbiol.">
        <title>The Global Catalogue of Microorganisms (GCM) 10K type strain sequencing project: providing services to taxonomists for standard genome sequencing and annotation.</title>
        <authorList>
            <consortium name="The Broad Institute Genomics Platform"/>
            <consortium name="The Broad Institute Genome Sequencing Center for Infectious Disease"/>
            <person name="Wu L."/>
            <person name="Ma J."/>
        </authorList>
    </citation>
    <scope>NUCLEOTIDE SEQUENCE [LARGE SCALE GENOMIC DNA]</scope>
    <source>
        <strain evidence="9">JCM 17555</strain>
    </source>
</reference>
<dbReference type="NCBIfam" id="NF045485">
    <property type="entry name" value="FPPsyn"/>
    <property type="match status" value="1"/>
</dbReference>
<dbReference type="Pfam" id="PF00348">
    <property type="entry name" value="polyprenyl_synt"/>
    <property type="match status" value="1"/>
</dbReference>
<dbReference type="PROSITE" id="PS00723">
    <property type="entry name" value="POLYPRENYL_SYNTHASE_1"/>
    <property type="match status" value="1"/>
</dbReference>
<evidence type="ECO:0000256" key="6">
    <source>
        <dbReference type="ARBA" id="ARBA00023229"/>
    </source>
</evidence>
<evidence type="ECO:0000256" key="5">
    <source>
        <dbReference type="ARBA" id="ARBA00022842"/>
    </source>
</evidence>
<evidence type="ECO:0000256" key="2">
    <source>
        <dbReference type="ARBA" id="ARBA00006706"/>
    </source>
</evidence>
<dbReference type="InterPro" id="IPR033749">
    <property type="entry name" value="Polyprenyl_synt_CS"/>
</dbReference>
<comment type="caution">
    <text evidence="8">The sequence shown here is derived from an EMBL/GenBank/DDBJ whole genome shotgun (WGS) entry which is preliminary data.</text>
</comment>
<dbReference type="Gene3D" id="1.10.600.10">
    <property type="entry name" value="Farnesyl Diphosphate Synthase"/>
    <property type="match status" value="1"/>
</dbReference>
<protein>
    <submittedName>
        <fullName evidence="8">(2E,6E)-farnesyl diphosphate synthase</fullName>
    </submittedName>
</protein>
<keyword evidence="9" id="KW-1185">Reference proteome</keyword>
<dbReference type="SFLD" id="SFLDS00005">
    <property type="entry name" value="Isoprenoid_Synthase_Type_I"/>
    <property type="match status" value="1"/>
</dbReference>
<organism evidence="8 9">
    <name type="scientific">Allohahella marinimesophila</name>
    <dbReference type="NCBI Taxonomy" id="1054972"/>
    <lineage>
        <taxon>Bacteria</taxon>
        <taxon>Pseudomonadati</taxon>
        <taxon>Pseudomonadota</taxon>
        <taxon>Gammaproteobacteria</taxon>
        <taxon>Oceanospirillales</taxon>
        <taxon>Hahellaceae</taxon>
        <taxon>Allohahella</taxon>
    </lineage>
</organism>
<evidence type="ECO:0000313" key="9">
    <source>
        <dbReference type="Proteomes" id="UP001501337"/>
    </source>
</evidence>
<comment type="similarity">
    <text evidence="2 7">Belongs to the FPP/GGPP synthase family.</text>
</comment>
<dbReference type="PANTHER" id="PTHR43281:SF1">
    <property type="entry name" value="FARNESYL DIPHOSPHATE SYNTHASE"/>
    <property type="match status" value="1"/>
</dbReference>
<dbReference type="PROSITE" id="PS00444">
    <property type="entry name" value="POLYPRENYL_SYNTHASE_2"/>
    <property type="match status" value="1"/>
</dbReference>
<keyword evidence="6" id="KW-0414">Isoprene biosynthesis</keyword>
<dbReference type="SUPFAM" id="SSF48576">
    <property type="entry name" value="Terpenoid synthases"/>
    <property type="match status" value="1"/>
</dbReference>
<dbReference type="SFLD" id="SFLDG01017">
    <property type="entry name" value="Polyprenyl_Transferase_Like"/>
    <property type="match status" value="1"/>
</dbReference>
<dbReference type="InterPro" id="IPR000092">
    <property type="entry name" value="Polyprenyl_synt"/>
</dbReference>
<evidence type="ECO:0000256" key="1">
    <source>
        <dbReference type="ARBA" id="ARBA00001946"/>
    </source>
</evidence>
<keyword evidence="4" id="KW-0479">Metal-binding</keyword>
<sequence length="329" mass="35310">MQQEETAAQAPKNATVNLDFDTLRLEIDRELDRLLPVDDAAQSDPQRKTVLIDAMRYALLTGGKRIRPMLCLLTADALTAAGTAVQAERGSVAGEAARMAGCAIEALHAYSLIHDDLPAMDDDDLRRGEPTCHIRFGEAMAILAGDALQTLAFDILAGPGLTALGVEPSSQLRMLHQLAAASGAAGMVGGQALDLTAEGRDLNEDALSALHAMKTGALIETAVIFGLCVHNIDDQRLEADLRRFGKLIGLAFQVQDDILDVASDTASLGKTAGKDEQQDKSTFVRLMGLDGARQHLDALFTEADEILRRRAMDQTPLGAFTRQLATRIR</sequence>
<keyword evidence="5" id="KW-0460">Magnesium</keyword>